<comment type="caution">
    <text evidence="2">The sequence shown here is derived from an EMBL/GenBank/DDBJ whole genome shotgun (WGS) entry which is preliminary data.</text>
</comment>
<dbReference type="Proteomes" id="UP000737018">
    <property type="component" value="Unassembled WGS sequence"/>
</dbReference>
<sequence>MSILDSLCLSYLHYSSEVMHVDKISSAAGLTLAATPEQLRLQHSAAASAPEQHKHAPEQARQSDDAIASARVEDMQIEGLNEHQRIVSCVTQLKKLKNSTNLSKRWSKSVA</sequence>
<evidence type="ECO:0000256" key="1">
    <source>
        <dbReference type="SAM" id="MobiDB-lite"/>
    </source>
</evidence>
<evidence type="ECO:0000313" key="2">
    <source>
        <dbReference type="EMBL" id="KAF3943768.1"/>
    </source>
</evidence>
<name>A0A8J4UZJ1_9ROSI</name>
<reference evidence="2" key="1">
    <citation type="submission" date="2020-03" db="EMBL/GenBank/DDBJ databases">
        <title>Castanea mollissima Vanexum genome sequencing.</title>
        <authorList>
            <person name="Staton M."/>
        </authorList>
    </citation>
    <scope>NUCLEOTIDE SEQUENCE</scope>
    <source>
        <tissue evidence="2">Leaf</tissue>
    </source>
</reference>
<keyword evidence="3" id="KW-1185">Reference proteome</keyword>
<proteinExistence type="predicted"/>
<protein>
    <submittedName>
        <fullName evidence="2">Uncharacterized protein</fullName>
    </submittedName>
</protein>
<dbReference type="EMBL" id="JRKL02012782">
    <property type="protein sequence ID" value="KAF3943768.1"/>
    <property type="molecule type" value="Genomic_DNA"/>
</dbReference>
<feature type="compositionally biased region" description="Basic and acidic residues" evidence="1">
    <location>
        <begin position="51"/>
        <end position="64"/>
    </location>
</feature>
<feature type="region of interest" description="Disordered" evidence="1">
    <location>
        <begin position="42"/>
        <end position="68"/>
    </location>
</feature>
<dbReference type="AlphaFoldDB" id="A0A8J4UZJ1"/>
<accession>A0A8J4UZJ1</accession>
<organism evidence="2 3">
    <name type="scientific">Castanea mollissima</name>
    <name type="common">Chinese chestnut</name>
    <dbReference type="NCBI Taxonomy" id="60419"/>
    <lineage>
        <taxon>Eukaryota</taxon>
        <taxon>Viridiplantae</taxon>
        <taxon>Streptophyta</taxon>
        <taxon>Embryophyta</taxon>
        <taxon>Tracheophyta</taxon>
        <taxon>Spermatophyta</taxon>
        <taxon>Magnoliopsida</taxon>
        <taxon>eudicotyledons</taxon>
        <taxon>Gunneridae</taxon>
        <taxon>Pentapetalae</taxon>
        <taxon>rosids</taxon>
        <taxon>fabids</taxon>
        <taxon>Fagales</taxon>
        <taxon>Fagaceae</taxon>
        <taxon>Castanea</taxon>
    </lineage>
</organism>
<gene>
    <name evidence="2" type="ORF">CMV_029704</name>
</gene>
<evidence type="ECO:0000313" key="3">
    <source>
        <dbReference type="Proteomes" id="UP000737018"/>
    </source>
</evidence>